<sequence length="187" mass="20730">MRNEIQLAMQDINDLINNRLRNKLGEYNIYGSRIDLPLTFETSPPIPIELKGIASDLVVAKIRLQNSEKPLLWDSAVKILDNYLERIYGFTRNIPFEPVRLHTITPRTGIIGSTVTLSGTDFEPSAKLDIVFNTTNPTTTPAEVITSDIGAFTGVTFTIPANQPDGSYVIKVSDKFGGIKVNYQVTS</sequence>
<dbReference type="Gene3D" id="2.60.40.10">
    <property type="entry name" value="Immunoglobulins"/>
    <property type="match status" value="1"/>
</dbReference>
<dbReference type="EMBL" id="LAZR01009079">
    <property type="protein sequence ID" value="KKM74812.1"/>
    <property type="molecule type" value="Genomic_DNA"/>
</dbReference>
<organism evidence="1">
    <name type="scientific">marine sediment metagenome</name>
    <dbReference type="NCBI Taxonomy" id="412755"/>
    <lineage>
        <taxon>unclassified sequences</taxon>
        <taxon>metagenomes</taxon>
        <taxon>ecological metagenomes</taxon>
    </lineage>
</organism>
<reference evidence="1" key="1">
    <citation type="journal article" date="2015" name="Nature">
        <title>Complex archaea that bridge the gap between prokaryotes and eukaryotes.</title>
        <authorList>
            <person name="Spang A."/>
            <person name="Saw J.H."/>
            <person name="Jorgensen S.L."/>
            <person name="Zaremba-Niedzwiedzka K."/>
            <person name="Martijn J."/>
            <person name="Lind A.E."/>
            <person name="van Eijk R."/>
            <person name="Schleper C."/>
            <person name="Guy L."/>
            <person name="Ettema T.J."/>
        </authorList>
    </citation>
    <scope>NUCLEOTIDE SEQUENCE</scope>
</reference>
<evidence type="ECO:0008006" key="2">
    <source>
        <dbReference type="Google" id="ProtNLM"/>
    </source>
</evidence>
<protein>
    <recommendedName>
        <fullName evidence="2">IPT/TIG domain-containing protein</fullName>
    </recommendedName>
</protein>
<dbReference type="AlphaFoldDB" id="A0A0F9MZZ4"/>
<name>A0A0F9MZZ4_9ZZZZ</name>
<comment type="caution">
    <text evidence="1">The sequence shown here is derived from an EMBL/GenBank/DDBJ whole genome shotgun (WGS) entry which is preliminary data.</text>
</comment>
<accession>A0A0F9MZZ4</accession>
<proteinExistence type="predicted"/>
<gene>
    <name evidence="1" type="ORF">LCGC14_1396570</name>
</gene>
<dbReference type="InterPro" id="IPR013783">
    <property type="entry name" value="Ig-like_fold"/>
</dbReference>
<evidence type="ECO:0000313" key="1">
    <source>
        <dbReference type="EMBL" id="KKM74812.1"/>
    </source>
</evidence>